<reference evidence="1" key="1">
    <citation type="submission" date="2023-06" db="EMBL/GenBank/DDBJ databases">
        <title>Characterization of diverse anelloviruses, cressdnaviruses, and phages in the human oral virome in North Carolina.</title>
        <authorList>
            <person name="Paietta E.N."/>
            <person name="Kraberger S."/>
            <person name="Custer J.M."/>
            <person name="Vargas K.L."/>
            <person name="Epsy C."/>
            <person name="Ehmke E."/>
            <person name="Yoder A.D."/>
            <person name="Varsani A."/>
        </authorList>
    </citation>
    <scope>NUCLEOTIDE SEQUENCE</scope>
    <source>
        <strain evidence="1">D_HF5_2C</strain>
    </source>
</reference>
<sequence length="109" mass="12795">MINRVIIKMDNKVYSIQVDSMMLYTDIYCNFIQFEAYSYMNAVTYALAKSFDKHKETEVTVHVFKDDKFKLKYMEVTQQTLDLPLVHLTIHKPVKPNIALDDTIGGFYD</sequence>
<proteinExistence type="predicted"/>
<evidence type="ECO:0000313" key="1">
    <source>
        <dbReference type="EMBL" id="WNL48689.1"/>
    </source>
</evidence>
<name>A0AA96J2E0_9CAUD</name>
<organism evidence="1">
    <name type="scientific">Caudovirus D_HF5_2C</name>
    <dbReference type="NCBI Taxonomy" id="3071196"/>
    <lineage>
        <taxon>Viruses</taxon>
        <taxon>Duplodnaviria</taxon>
        <taxon>Heunggongvirae</taxon>
        <taxon>Uroviricota</taxon>
        <taxon>Caudoviricetes</taxon>
    </lineage>
</organism>
<protein>
    <submittedName>
        <fullName evidence="1">Uncharacterized protein</fullName>
    </submittedName>
</protein>
<dbReference type="EMBL" id="OR148986">
    <property type="protein sequence ID" value="WNL48689.1"/>
    <property type="molecule type" value="Genomic_DNA"/>
</dbReference>
<accession>A0AA96J2E0</accession>